<gene>
    <name evidence="1" type="ORF">E6A44_017785</name>
</gene>
<dbReference type="EMBL" id="SSHJ02000009">
    <property type="protein sequence ID" value="MFN0257446.1"/>
    <property type="molecule type" value="Genomic_DNA"/>
</dbReference>
<sequence length="147" mass="16997">MDEISTENLSEIEELKCVLELQIKAQNYLQSFNWCKSIKNSWYDKEFSIYNQIGVFLFEIEPTSSEVDNFIWIINGDLPSVYLDKSVKTASEALEVYCELMEDWSENVKSGKSLTDSYPVQAEPTMKNADLLLTRVSFIKSELLLKE</sequence>
<name>A0ABW9JAA3_9SPHI</name>
<comment type="caution">
    <text evidence="1">The sequence shown here is derived from an EMBL/GenBank/DDBJ whole genome shotgun (WGS) entry which is preliminary data.</text>
</comment>
<dbReference type="Proteomes" id="UP001517247">
    <property type="component" value="Unassembled WGS sequence"/>
</dbReference>
<proteinExistence type="predicted"/>
<accession>A0ABW9JAA3</accession>
<protein>
    <submittedName>
        <fullName evidence="1">Uncharacterized protein</fullName>
    </submittedName>
</protein>
<evidence type="ECO:0000313" key="1">
    <source>
        <dbReference type="EMBL" id="MFN0257446.1"/>
    </source>
</evidence>
<dbReference type="RefSeq" id="WP_138724529.1">
    <property type="nucleotide sequence ID" value="NZ_SSHJ02000009.1"/>
</dbReference>
<organism evidence="1 2">
    <name type="scientific">Pedobacter ureilyticus</name>
    <dbReference type="NCBI Taxonomy" id="1393051"/>
    <lineage>
        <taxon>Bacteria</taxon>
        <taxon>Pseudomonadati</taxon>
        <taxon>Bacteroidota</taxon>
        <taxon>Sphingobacteriia</taxon>
        <taxon>Sphingobacteriales</taxon>
        <taxon>Sphingobacteriaceae</taxon>
        <taxon>Pedobacter</taxon>
    </lineage>
</organism>
<evidence type="ECO:0000313" key="2">
    <source>
        <dbReference type="Proteomes" id="UP001517247"/>
    </source>
</evidence>
<keyword evidence="2" id="KW-1185">Reference proteome</keyword>
<reference evidence="1 2" key="1">
    <citation type="submission" date="2024-12" db="EMBL/GenBank/DDBJ databases">
        <authorList>
            <person name="Hu S."/>
        </authorList>
    </citation>
    <scope>NUCLEOTIDE SEQUENCE [LARGE SCALE GENOMIC DNA]</scope>
    <source>
        <strain evidence="1 2">THG-T11</strain>
    </source>
</reference>